<accession>A0A087TMC0</accession>
<feature type="non-terminal residue" evidence="1">
    <location>
        <position position="221"/>
    </location>
</feature>
<dbReference type="GO" id="GO:0003700">
    <property type="term" value="F:DNA-binding transcription factor activity"/>
    <property type="evidence" value="ECO:0007669"/>
    <property type="project" value="InterPro"/>
</dbReference>
<dbReference type="InterPro" id="IPR029309">
    <property type="entry name" value="CaRF"/>
</dbReference>
<dbReference type="Pfam" id="PF15299">
    <property type="entry name" value="ALS2CR8"/>
    <property type="match status" value="1"/>
</dbReference>
<keyword evidence="2" id="KW-1185">Reference proteome</keyword>
<dbReference type="PANTHER" id="PTHR47456">
    <property type="entry name" value="PHD-TYPE DOMAIN-CONTAINING PROTEIN"/>
    <property type="match status" value="1"/>
</dbReference>
<evidence type="ECO:0000313" key="2">
    <source>
        <dbReference type="Proteomes" id="UP000054359"/>
    </source>
</evidence>
<dbReference type="AlphaFoldDB" id="A0A087TMC0"/>
<dbReference type="OMA" id="ECAFIDE"/>
<dbReference type="EMBL" id="KK115873">
    <property type="protein sequence ID" value="KFM66259.1"/>
    <property type="molecule type" value="Genomic_DNA"/>
</dbReference>
<evidence type="ECO:0000313" key="1">
    <source>
        <dbReference type="EMBL" id="KFM66259.1"/>
    </source>
</evidence>
<protein>
    <submittedName>
        <fullName evidence="1">Uncharacterized protein</fullName>
    </submittedName>
</protein>
<dbReference type="PANTHER" id="PTHR47456:SF1">
    <property type="entry name" value="PHD-TYPE DOMAIN-CONTAINING PROTEIN"/>
    <property type="match status" value="1"/>
</dbReference>
<dbReference type="Proteomes" id="UP000054359">
    <property type="component" value="Unassembled WGS sequence"/>
</dbReference>
<name>A0A087TMC0_STEMI</name>
<reference evidence="1 2" key="1">
    <citation type="submission" date="2013-11" db="EMBL/GenBank/DDBJ databases">
        <title>Genome sequencing of Stegodyphus mimosarum.</title>
        <authorList>
            <person name="Bechsgaard J."/>
        </authorList>
    </citation>
    <scope>NUCLEOTIDE SEQUENCE [LARGE SCALE GENOMIC DNA]</scope>
</reference>
<proteinExistence type="predicted"/>
<sequence length="221" mass="26000">MYFPKSWSEFEGMLRRHEIDSITKYVYYYGKSFDKKIELTPDLRLHWLDDIPYFHFGRKTYVCHQGKDLNKYQKEKYATEKNEKCQADHAFGKAYSKNQTTKKVNCPAVINVTRMYRMPQFKVVPTPKRKLIMSRKIKEKLANKDSIDGEEVFMFNLPNSQDHQNHLMGNMAAAIEPVDTRVRHFIASKVQNGKCNATVISELLEVYVSTELGETDKTRRR</sequence>
<organism evidence="1 2">
    <name type="scientific">Stegodyphus mimosarum</name>
    <name type="common">African social velvet spider</name>
    <dbReference type="NCBI Taxonomy" id="407821"/>
    <lineage>
        <taxon>Eukaryota</taxon>
        <taxon>Metazoa</taxon>
        <taxon>Ecdysozoa</taxon>
        <taxon>Arthropoda</taxon>
        <taxon>Chelicerata</taxon>
        <taxon>Arachnida</taxon>
        <taxon>Araneae</taxon>
        <taxon>Araneomorphae</taxon>
        <taxon>Entelegynae</taxon>
        <taxon>Eresoidea</taxon>
        <taxon>Eresidae</taxon>
        <taxon>Stegodyphus</taxon>
    </lineage>
</organism>
<gene>
    <name evidence="1" type="ORF">X975_14128</name>
</gene>
<dbReference type="OrthoDB" id="6426195at2759"/>